<feature type="compositionally biased region" description="Low complexity" evidence="1">
    <location>
        <begin position="48"/>
        <end position="114"/>
    </location>
</feature>
<dbReference type="Proteomes" id="UP001499854">
    <property type="component" value="Unassembled WGS sequence"/>
</dbReference>
<feature type="region of interest" description="Disordered" evidence="1">
    <location>
        <begin position="1"/>
        <end position="141"/>
    </location>
</feature>
<evidence type="ECO:0000256" key="1">
    <source>
        <dbReference type="SAM" id="MobiDB-lite"/>
    </source>
</evidence>
<feature type="compositionally biased region" description="Acidic residues" evidence="1">
    <location>
        <begin position="120"/>
        <end position="133"/>
    </location>
</feature>
<feature type="region of interest" description="Disordered" evidence="1">
    <location>
        <begin position="405"/>
        <end position="436"/>
    </location>
</feature>
<dbReference type="EMBL" id="BAAAQM010000062">
    <property type="protein sequence ID" value="GAA1998237.1"/>
    <property type="molecule type" value="Genomic_DNA"/>
</dbReference>
<sequence>MAEPEEGFDDAGSLVDAAFGVRPEEPAADVTPADETQIDETQMDELASESAASEISAAESAAVEASAADSDAADSSAADSSLADGSAAEDGAVETADPPVAAAADDAEPSGAEPSNAEPDNAEQDNAEPDNAEPENAAALPKPAFTKSLKLTRARLVGAAAVVAGVAAASILVLSGGGSGDAATPSGSPSTQPSVNPQAFYPVQSASPFETGVKSALTDAQLQAAVGGCDACKLVTRANGFTPDGGVLALFRTGAPQGGKSNVRLVVVGGDGKLVWSAPGGVKALTAGIERFSVDGAGNFYLALPGARSGQVLIALAWRDGKVQDLGGLLDPKIKSDSIVGVLPQAPAGAAATATATATATIVSQTTAGVPDADTGGLVESQYQIKDGKPVLTGCRRHVGESGQWIPFQPSADGCTHWPDGPVGPPDGDDNPTAPH</sequence>
<name>A0ABP5EKU6_9ACTN</name>
<gene>
    <name evidence="2" type="ORF">GCM10009838_74380</name>
</gene>
<proteinExistence type="predicted"/>
<accession>A0ABP5EKU6</accession>
<feature type="compositionally biased region" description="Acidic residues" evidence="1">
    <location>
        <begin position="36"/>
        <end position="47"/>
    </location>
</feature>
<dbReference type="RefSeq" id="WP_344661893.1">
    <property type="nucleotide sequence ID" value="NZ_BAAAQM010000062.1"/>
</dbReference>
<protein>
    <submittedName>
        <fullName evidence="2">Uncharacterized protein</fullName>
    </submittedName>
</protein>
<organism evidence="2 3">
    <name type="scientific">Catenulispora subtropica</name>
    <dbReference type="NCBI Taxonomy" id="450798"/>
    <lineage>
        <taxon>Bacteria</taxon>
        <taxon>Bacillati</taxon>
        <taxon>Actinomycetota</taxon>
        <taxon>Actinomycetes</taxon>
        <taxon>Catenulisporales</taxon>
        <taxon>Catenulisporaceae</taxon>
        <taxon>Catenulispora</taxon>
    </lineage>
</organism>
<reference evidence="3" key="1">
    <citation type="journal article" date="2019" name="Int. J. Syst. Evol. Microbiol.">
        <title>The Global Catalogue of Microorganisms (GCM) 10K type strain sequencing project: providing services to taxonomists for standard genome sequencing and annotation.</title>
        <authorList>
            <consortium name="The Broad Institute Genomics Platform"/>
            <consortium name="The Broad Institute Genome Sequencing Center for Infectious Disease"/>
            <person name="Wu L."/>
            <person name="Ma J."/>
        </authorList>
    </citation>
    <scope>NUCLEOTIDE SEQUENCE [LARGE SCALE GENOMIC DNA]</scope>
    <source>
        <strain evidence="3">JCM 16013</strain>
    </source>
</reference>
<evidence type="ECO:0000313" key="2">
    <source>
        <dbReference type="EMBL" id="GAA1998237.1"/>
    </source>
</evidence>
<keyword evidence="3" id="KW-1185">Reference proteome</keyword>
<comment type="caution">
    <text evidence="2">The sequence shown here is derived from an EMBL/GenBank/DDBJ whole genome shotgun (WGS) entry which is preliminary data.</text>
</comment>
<evidence type="ECO:0000313" key="3">
    <source>
        <dbReference type="Proteomes" id="UP001499854"/>
    </source>
</evidence>